<dbReference type="InterPro" id="IPR036922">
    <property type="entry name" value="Rieske_2Fe-2S_sf"/>
</dbReference>
<proteinExistence type="predicted"/>
<dbReference type="OrthoDB" id="423598at2759"/>
<dbReference type="GO" id="GO:0046872">
    <property type="term" value="F:metal ion binding"/>
    <property type="evidence" value="ECO:0007669"/>
    <property type="project" value="UniProtKB-KW"/>
</dbReference>
<keyword evidence="7" id="KW-1185">Reference proteome</keyword>
<dbReference type="Proteomes" id="UP000218209">
    <property type="component" value="Unassembled WGS sequence"/>
</dbReference>
<dbReference type="Pfam" id="PF00355">
    <property type="entry name" value="Rieske"/>
    <property type="match status" value="1"/>
</dbReference>
<dbReference type="GO" id="GO:0051537">
    <property type="term" value="F:2 iron, 2 sulfur cluster binding"/>
    <property type="evidence" value="ECO:0007669"/>
    <property type="project" value="UniProtKB-KW"/>
</dbReference>
<evidence type="ECO:0000259" key="5">
    <source>
        <dbReference type="PROSITE" id="PS51296"/>
    </source>
</evidence>
<evidence type="ECO:0000313" key="6">
    <source>
        <dbReference type="EMBL" id="OSX77277.1"/>
    </source>
</evidence>
<keyword evidence="2" id="KW-0479">Metal-binding</keyword>
<dbReference type="Gene3D" id="2.102.10.10">
    <property type="entry name" value="Rieske [2Fe-2S] iron-sulphur domain"/>
    <property type="match status" value="1"/>
</dbReference>
<dbReference type="PROSITE" id="PS51296">
    <property type="entry name" value="RIESKE"/>
    <property type="match status" value="1"/>
</dbReference>
<protein>
    <recommendedName>
        <fullName evidence="5">Rieske domain-containing protein</fullName>
    </recommendedName>
</protein>
<dbReference type="AlphaFoldDB" id="A0A1X6P8X2"/>
<dbReference type="PANTHER" id="PTHR21496:SF23">
    <property type="entry name" value="3-PHENYLPROPIONATE_CINNAMIC ACID DIOXYGENASE FERREDOXIN SUBUNIT"/>
    <property type="match status" value="1"/>
</dbReference>
<evidence type="ECO:0000313" key="7">
    <source>
        <dbReference type="Proteomes" id="UP000218209"/>
    </source>
</evidence>
<organism evidence="6 7">
    <name type="scientific">Porphyra umbilicalis</name>
    <name type="common">Purple laver</name>
    <name type="synonym">Red alga</name>
    <dbReference type="NCBI Taxonomy" id="2786"/>
    <lineage>
        <taxon>Eukaryota</taxon>
        <taxon>Rhodophyta</taxon>
        <taxon>Bangiophyceae</taxon>
        <taxon>Bangiales</taxon>
        <taxon>Bangiaceae</taxon>
        <taxon>Porphyra</taxon>
    </lineage>
</organism>
<keyword evidence="4" id="KW-0411">Iron-sulfur</keyword>
<keyword evidence="3" id="KW-0408">Iron</keyword>
<evidence type="ECO:0000256" key="3">
    <source>
        <dbReference type="ARBA" id="ARBA00023004"/>
    </source>
</evidence>
<evidence type="ECO:0000256" key="2">
    <source>
        <dbReference type="ARBA" id="ARBA00022723"/>
    </source>
</evidence>
<keyword evidence="1" id="KW-0001">2Fe-2S</keyword>
<gene>
    <name evidence="6" type="ORF">BU14_0153s0020</name>
</gene>
<name>A0A1X6P8X2_PORUM</name>
<reference evidence="6 7" key="1">
    <citation type="submission" date="2017-03" db="EMBL/GenBank/DDBJ databases">
        <title>WGS assembly of Porphyra umbilicalis.</title>
        <authorList>
            <person name="Brawley S.H."/>
            <person name="Blouin N.A."/>
            <person name="Ficko-Blean E."/>
            <person name="Wheeler G.L."/>
            <person name="Lohr M."/>
            <person name="Goodson H.V."/>
            <person name="Jenkins J.W."/>
            <person name="Blaby-Haas C.E."/>
            <person name="Helliwell K.E."/>
            <person name="Chan C."/>
            <person name="Marriage T."/>
            <person name="Bhattacharya D."/>
            <person name="Klein A.S."/>
            <person name="Badis Y."/>
            <person name="Brodie J."/>
            <person name="Cao Y."/>
            <person name="Collen J."/>
            <person name="Dittami S.M."/>
            <person name="Gachon C.M."/>
            <person name="Green B.R."/>
            <person name="Karpowicz S."/>
            <person name="Kim J.W."/>
            <person name="Kudahl U."/>
            <person name="Lin S."/>
            <person name="Michel G."/>
            <person name="Mittag M."/>
            <person name="Olson B.J."/>
            <person name="Pangilinan J."/>
            <person name="Peng Y."/>
            <person name="Qiu H."/>
            <person name="Shu S."/>
            <person name="Singer J.T."/>
            <person name="Smith A.G."/>
            <person name="Sprecher B.N."/>
            <person name="Wagner V."/>
            <person name="Wang W."/>
            <person name="Wang Z.-Y."/>
            <person name="Yan J."/>
            <person name="Yarish C."/>
            <person name="Zoeuner-Riek S."/>
            <person name="Zhuang Y."/>
            <person name="Zou Y."/>
            <person name="Lindquist E.A."/>
            <person name="Grimwood J."/>
            <person name="Barry K."/>
            <person name="Rokhsar D.S."/>
            <person name="Schmutz J."/>
            <person name="Stiller J.W."/>
            <person name="Grossman A.R."/>
            <person name="Prochnik S.E."/>
        </authorList>
    </citation>
    <scope>NUCLEOTIDE SEQUENCE [LARGE SCALE GENOMIC DNA]</scope>
    <source>
        <strain evidence="6">4086291</strain>
    </source>
</reference>
<sequence>MVAFVAASGTVLSPRPTGASAVMTRRSSAFGSAVAAPASQAARLSHAPMRMETDAWVQLLPTSDIEPGELKPVYTTGQNILLSCDYDGQVYASSNICPHLGTPLTDGEVGDGVLTCAQHKSSWDLKTGELSGTWCPFPPVLGPLLGKLQPPSNLAVFPVRENSGYIEALLDVDAAKAFESNYWFGLLDSKGKATGDYY</sequence>
<dbReference type="PANTHER" id="PTHR21496">
    <property type="entry name" value="FERREDOXIN-RELATED"/>
    <property type="match status" value="1"/>
</dbReference>
<accession>A0A1X6P8X2</accession>
<evidence type="ECO:0000256" key="1">
    <source>
        <dbReference type="ARBA" id="ARBA00022714"/>
    </source>
</evidence>
<dbReference type="SUPFAM" id="SSF50022">
    <property type="entry name" value="ISP domain"/>
    <property type="match status" value="1"/>
</dbReference>
<dbReference type="InterPro" id="IPR017941">
    <property type="entry name" value="Rieske_2Fe-2S"/>
</dbReference>
<feature type="domain" description="Rieske" evidence="5">
    <location>
        <begin position="57"/>
        <end position="168"/>
    </location>
</feature>
<dbReference type="CDD" id="cd03467">
    <property type="entry name" value="Rieske"/>
    <property type="match status" value="1"/>
</dbReference>
<evidence type="ECO:0000256" key="4">
    <source>
        <dbReference type="ARBA" id="ARBA00023014"/>
    </source>
</evidence>
<dbReference type="EMBL" id="KV918842">
    <property type="protein sequence ID" value="OSX77277.1"/>
    <property type="molecule type" value="Genomic_DNA"/>
</dbReference>